<dbReference type="AlphaFoldDB" id="A0A803N630"/>
<reference evidence="1" key="2">
    <citation type="submission" date="2021-03" db="UniProtKB">
        <authorList>
            <consortium name="EnsemblPlants"/>
        </authorList>
    </citation>
    <scope>IDENTIFICATION</scope>
</reference>
<dbReference type="Gramene" id="AUR62041053-RA">
    <property type="protein sequence ID" value="AUR62041053-RA:cds"/>
    <property type="gene ID" value="AUR62041053"/>
</dbReference>
<dbReference type="PANTHER" id="PTHR31286:SF180">
    <property type="entry name" value="OS10G0362600 PROTEIN"/>
    <property type="match status" value="1"/>
</dbReference>
<dbReference type="PANTHER" id="PTHR31286">
    <property type="entry name" value="GLYCINE-RICH CELL WALL STRUCTURAL PROTEIN 1.8-LIKE"/>
    <property type="match status" value="1"/>
</dbReference>
<name>A0A803N630_CHEQI</name>
<dbReference type="InterPro" id="IPR040256">
    <property type="entry name" value="At4g02000-like"/>
</dbReference>
<dbReference type="Proteomes" id="UP000596660">
    <property type="component" value="Unplaced"/>
</dbReference>
<reference evidence="1" key="1">
    <citation type="journal article" date="2017" name="Nature">
        <title>The genome of Chenopodium quinoa.</title>
        <authorList>
            <person name="Jarvis D.E."/>
            <person name="Ho Y.S."/>
            <person name="Lightfoot D.J."/>
            <person name="Schmoeckel S.M."/>
            <person name="Li B."/>
            <person name="Borm T.J.A."/>
            <person name="Ohyanagi H."/>
            <person name="Mineta K."/>
            <person name="Michell C.T."/>
            <person name="Saber N."/>
            <person name="Kharbatia N.M."/>
            <person name="Rupper R.R."/>
            <person name="Sharp A.R."/>
            <person name="Dally N."/>
            <person name="Boughton B.A."/>
            <person name="Woo Y.H."/>
            <person name="Gao G."/>
            <person name="Schijlen E.G.W.M."/>
            <person name="Guo X."/>
            <person name="Momin A.A."/>
            <person name="Negrao S."/>
            <person name="Al-Babili S."/>
            <person name="Gehring C."/>
            <person name="Roessner U."/>
            <person name="Jung C."/>
            <person name="Murphy K."/>
            <person name="Arold S.T."/>
            <person name="Gojobori T."/>
            <person name="van der Linden C.G."/>
            <person name="van Loo E.N."/>
            <person name="Jellen E.N."/>
            <person name="Maughan P.J."/>
            <person name="Tester M."/>
        </authorList>
    </citation>
    <scope>NUCLEOTIDE SEQUENCE [LARGE SCALE GENOMIC DNA]</scope>
    <source>
        <strain evidence="1">cv. PI 614886</strain>
    </source>
</reference>
<sequence>MGIGIPKQPYDYPEDVDKFSLAVVGKVLDDRIFFETQIQNWVDLFWKTNTAIIVQKASHSKDIFFFFCTSYEDRDNLMSLRFAPDKGALVVFKAWQMGSNILGIDFSESTIWIKFEGLPTEECQPQVARRILERVGRIIRFDQPLLDDRPHCLMRAKLVVNVQKPLILGFYYEITLKKVVWVFLRYEGVFLCLPWMWENWS</sequence>
<keyword evidence="2" id="KW-1185">Reference proteome</keyword>
<evidence type="ECO:0000313" key="1">
    <source>
        <dbReference type="EnsemblPlants" id="AUR62041053-RA:cds"/>
    </source>
</evidence>
<organism evidence="1 2">
    <name type="scientific">Chenopodium quinoa</name>
    <name type="common">Quinoa</name>
    <dbReference type="NCBI Taxonomy" id="63459"/>
    <lineage>
        <taxon>Eukaryota</taxon>
        <taxon>Viridiplantae</taxon>
        <taxon>Streptophyta</taxon>
        <taxon>Embryophyta</taxon>
        <taxon>Tracheophyta</taxon>
        <taxon>Spermatophyta</taxon>
        <taxon>Magnoliopsida</taxon>
        <taxon>eudicotyledons</taxon>
        <taxon>Gunneridae</taxon>
        <taxon>Pentapetalae</taxon>
        <taxon>Caryophyllales</taxon>
        <taxon>Chenopodiaceae</taxon>
        <taxon>Chenopodioideae</taxon>
        <taxon>Atripliceae</taxon>
        <taxon>Chenopodium</taxon>
    </lineage>
</organism>
<proteinExistence type="predicted"/>
<protein>
    <recommendedName>
        <fullName evidence="3">DUF4283 domain-containing protein</fullName>
    </recommendedName>
</protein>
<dbReference type="EnsemblPlants" id="AUR62041053-RA">
    <property type="protein sequence ID" value="AUR62041053-RA:cds"/>
    <property type="gene ID" value="AUR62041053"/>
</dbReference>
<accession>A0A803N630</accession>
<evidence type="ECO:0000313" key="2">
    <source>
        <dbReference type="Proteomes" id="UP000596660"/>
    </source>
</evidence>
<evidence type="ECO:0008006" key="3">
    <source>
        <dbReference type="Google" id="ProtNLM"/>
    </source>
</evidence>